<protein>
    <recommendedName>
        <fullName evidence="5">EF-hand domain-containing protein</fullName>
    </recommendedName>
</protein>
<evidence type="ECO:0000313" key="7">
    <source>
        <dbReference type="Proteomes" id="UP000306102"/>
    </source>
</evidence>
<dbReference type="Pfam" id="PF13499">
    <property type="entry name" value="EF-hand_7"/>
    <property type="match status" value="2"/>
</dbReference>
<reference evidence="6 7" key="1">
    <citation type="journal article" date="2018" name="Proc. Natl. Acad. Sci. U.S.A.">
        <title>Draft genome sequence of Camellia sinensis var. sinensis provides insights into the evolution of the tea genome and tea quality.</title>
        <authorList>
            <person name="Wei C."/>
            <person name="Yang H."/>
            <person name="Wang S."/>
            <person name="Zhao J."/>
            <person name="Liu C."/>
            <person name="Gao L."/>
            <person name="Xia E."/>
            <person name="Lu Y."/>
            <person name="Tai Y."/>
            <person name="She G."/>
            <person name="Sun J."/>
            <person name="Cao H."/>
            <person name="Tong W."/>
            <person name="Gao Q."/>
            <person name="Li Y."/>
            <person name="Deng W."/>
            <person name="Jiang X."/>
            <person name="Wang W."/>
            <person name="Chen Q."/>
            <person name="Zhang S."/>
            <person name="Li H."/>
            <person name="Wu J."/>
            <person name="Wang P."/>
            <person name="Li P."/>
            <person name="Shi C."/>
            <person name="Zheng F."/>
            <person name="Jian J."/>
            <person name="Huang B."/>
            <person name="Shan D."/>
            <person name="Shi M."/>
            <person name="Fang C."/>
            <person name="Yue Y."/>
            <person name="Li F."/>
            <person name="Li D."/>
            <person name="Wei S."/>
            <person name="Han B."/>
            <person name="Jiang C."/>
            <person name="Yin Y."/>
            <person name="Xia T."/>
            <person name="Zhang Z."/>
            <person name="Bennetzen J.L."/>
            <person name="Zhao S."/>
            <person name="Wan X."/>
        </authorList>
    </citation>
    <scope>NUCLEOTIDE SEQUENCE [LARGE SCALE GENOMIC DNA]</scope>
    <source>
        <strain evidence="7">cv. Shuchazao</strain>
        <tissue evidence="6">Leaf</tissue>
    </source>
</reference>
<feature type="domain" description="EF-hand" evidence="5">
    <location>
        <begin position="191"/>
        <end position="224"/>
    </location>
</feature>
<evidence type="ECO:0000256" key="4">
    <source>
        <dbReference type="SAM" id="MobiDB-lite"/>
    </source>
</evidence>
<sequence length="224" mass="24519">MSAMKIMNKFTPKQLFRLKKTRSVTRADPSSYSSGSSSSDSTDSSSIHKPHLRKSTPTSVLRSRSAEISEISADLSDISSDVYSDVVQAFKMIDKDGDGKITRKQLGALLSRVGTEPASEEELTMMLSEIDRDGDGCITLEEFSAIGSAFGPAQCDSELRDAFDFFDADHDGRITAEELQSVFAAIGDDSCTVEDCRRMISGVNKNGDGFVCFEDFTRMMGLQR</sequence>
<dbReference type="STRING" id="542762.A0A4S4E8P4"/>
<dbReference type="CDD" id="cd00051">
    <property type="entry name" value="EFh"/>
    <property type="match status" value="2"/>
</dbReference>
<evidence type="ECO:0000313" key="6">
    <source>
        <dbReference type="EMBL" id="THG12458.1"/>
    </source>
</evidence>
<dbReference type="PROSITE" id="PS00018">
    <property type="entry name" value="EF_HAND_1"/>
    <property type="match status" value="2"/>
</dbReference>
<dbReference type="EMBL" id="SDRB02006538">
    <property type="protein sequence ID" value="THG12458.1"/>
    <property type="molecule type" value="Genomic_DNA"/>
</dbReference>
<evidence type="ECO:0000256" key="3">
    <source>
        <dbReference type="ARBA" id="ARBA00022837"/>
    </source>
</evidence>
<proteinExistence type="predicted"/>
<feature type="domain" description="EF-hand" evidence="5">
    <location>
        <begin position="118"/>
        <end position="153"/>
    </location>
</feature>
<feature type="compositionally biased region" description="Low complexity" evidence="4">
    <location>
        <begin position="30"/>
        <end position="45"/>
    </location>
</feature>
<dbReference type="Proteomes" id="UP000306102">
    <property type="component" value="Unassembled WGS sequence"/>
</dbReference>
<dbReference type="InterPro" id="IPR002048">
    <property type="entry name" value="EF_hand_dom"/>
</dbReference>
<dbReference type="Gene3D" id="1.10.238.10">
    <property type="entry name" value="EF-hand"/>
    <property type="match status" value="2"/>
</dbReference>
<dbReference type="GO" id="GO:0005509">
    <property type="term" value="F:calcium ion binding"/>
    <property type="evidence" value="ECO:0007669"/>
    <property type="project" value="InterPro"/>
</dbReference>
<feature type="region of interest" description="Disordered" evidence="4">
    <location>
        <begin position="17"/>
        <end position="61"/>
    </location>
</feature>
<dbReference type="AlphaFoldDB" id="A0A4S4E8P4"/>
<dbReference type="InterPro" id="IPR011992">
    <property type="entry name" value="EF-hand-dom_pair"/>
</dbReference>
<feature type="domain" description="EF-hand" evidence="5">
    <location>
        <begin position="154"/>
        <end position="189"/>
    </location>
</feature>
<dbReference type="InterPro" id="IPR018247">
    <property type="entry name" value="EF_Hand_1_Ca_BS"/>
</dbReference>
<dbReference type="PANTHER" id="PTHR10891">
    <property type="entry name" value="EF-HAND CALCIUM-BINDING DOMAIN CONTAINING PROTEIN"/>
    <property type="match status" value="1"/>
</dbReference>
<keyword evidence="3" id="KW-0106">Calcium</keyword>
<feature type="domain" description="EF-hand" evidence="5">
    <location>
        <begin position="81"/>
        <end position="116"/>
    </location>
</feature>
<evidence type="ECO:0000259" key="5">
    <source>
        <dbReference type="PROSITE" id="PS50222"/>
    </source>
</evidence>
<keyword evidence="1" id="KW-0479">Metal-binding</keyword>
<evidence type="ECO:0000256" key="2">
    <source>
        <dbReference type="ARBA" id="ARBA00022737"/>
    </source>
</evidence>
<dbReference type="SUPFAM" id="SSF47473">
    <property type="entry name" value="EF-hand"/>
    <property type="match status" value="1"/>
</dbReference>
<dbReference type="PROSITE" id="PS50222">
    <property type="entry name" value="EF_HAND_2"/>
    <property type="match status" value="4"/>
</dbReference>
<dbReference type="SMART" id="SM00054">
    <property type="entry name" value="EFh"/>
    <property type="match status" value="4"/>
</dbReference>
<dbReference type="FunFam" id="1.10.238.10:FF:000001">
    <property type="entry name" value="Calmodulin 1"/>
    <property type="match status" value="1"/>
</dbReference>
<gene>
    <name evidence="6" type="ORF">TEA_011610</name>
</gene>
<organism evidence="6 7">
    <name type="scientific">Camellia sinensis var. sinensis</name>
    <name type="common">China tea</name>
    <dbReference type="NCBI Taxonomy" id="542762"/>
    <lineage>
        <taxon>Eukaryota</taxon>
        <taxon>Viridiplantae</taxon>
        <taxon>Streptophyta</taxon>
        <taxon>Embryophyta</taxon>
        <taxon>Tracheophyta</taxon>
        <taxon>Spermatophyta</taxon>
        <taxon>Magnoliopsida</taxon>
        <taxon>eudicotyledons</taxon>
        <taxon>Gunneridae</taxon>
        <taxon>Pentapetalae</taxon>
        <taxon>asterids</taxon>
        <taxon>Ericales</taxon>
        <taxon>Theaceae</taxon>
        <taxon>Camellia</taxon>
    </lineage>
</organism>
<accession>A0A4S4E8P4</accession>
<name>A0A4S4E8P4_CAMSN</name>
<keyword evidence="2" id="KW-0677">Repeat</keyword>
<evidence type="ECO:0000256" key="1">
    <source>
        <dbReference type="ARBA" id="ARBA00022723"/>
    </source>
</evidence>
<comment type="caution">
    <text evidence="6">The sequence shown here is derived from an EMBL/GenBank/DDBJ whole genome shotgun (WGS) entry which is preliminary data.</text>
</comment>
<keyword evidence="7" id="KW-1185">Reference proteome</keyword>
<dbReference type="InterPro" id="IPR039647">
    <property type="entry name" value="EF_hand_pair_protein_CML-like"/>
</dbReference>